<gene>
    <name evidence="1" type="ORF">LCGC14_2059240</name>
</gene>
<organism evidence="1">
    <name type="scientific">marine sediment metagenome</name>
    <dbReference type="NCBI Taxonomy" id="412755"/>
    <lineage>
        <taxon>unclassified sequences</taxon>
        <taxon>metagenomes</taxon>
        <taxon>ecological metagenomes</taxon>
    </lineage>
</organism>
<feature type="non-terminal residue" evidence="1">
    <location>
        <position position="1"/>
    </location>
</feature>
<sequence>ELLNSKEFVIKNVSKNVKGKKIYVPENITYSLPATEKQFTGFFPSGTCVKIPKDMIVGVHWKNVKDNLARLLKTNGIAICCGWSSQGLGKNRGFKIEEILLVPHGGSKNDTIVTVERKLWKK</sequence>
<dbReference type="EMBL" id="LAZR01024478">
    <property type="protein sequence ID" value="KKL75008.1"/>
    <property type="molecule type" value="Genomic_DNA"/>
</dbReference>
<proteinExistence type="predicted"/>
<accession>A0A0F9ELL0</accession>
<dbReference type="AlphaFoldDB" id="A0A0F9ELL0"/>
<name>A0A0F9ELL0_9ZZZZ</name>
<reference evidence="1" key="1">
    <citation type="journal article" date="2015" name="Nature">
        <title>Complex archaea that bridge the gap between prokaryotes and eukaryotes.</title>
        <authorList>
            <person name="Spang A."/>
            <person name="Saw J.H."/>
            <person name="Jorgensen S.L."/>
            <person name="Zaremba-Niedzwiedzka K."/>
            <person name="Martijn J."/>
            <person name="Lind A.E."/>
            <person name="van Eijk R."/>
            <person name="Schleper C."/>
            <person name="Guy L."/>
            <person name="Ettema T.J."/>
        </authorList>
    </citation>
    <scope>NUCLEOTIDE SEQUENCE</scope>
</reference>
<protein>
    <submittedName>
        <fullName evidence="1">Uncharacterized protein</fullName>
    </submittedName>
</protein>
<evidence type="ECO:0000313" key="1">
    <source>
        <dbReference type="EMBL" id="KKL75008.1"/>
    </source>
</evidence>
<comment type="caution">
    <text evidence="1">The sequence shown here is derived from an EMBL/GenBank/DDBJ whole genome shotgun (WGS) entry which is preliminary data.</text>
</comment>